<dbReference type="AlphaFoldDB" id="A0A498CC53"/>
<evidence type="ECO:0000313" key="2">
    <source>
        <dbReference type="EMBL" id="RLK50800.1"/>
    </source>
</evidence>
<dbReference type="PANTHER" id="PTHR43640:SF1">
    <property type="entry name" value="THIOREDOXIN-DEPENDENT PEROXIREDOXIN"/>
    <property type="match status" value="1"/>
</dbReference>
<name>A0A498CC53_9GAMM</name>
<dbReference type="GO" id="GO:0016491">
    <property type="term" value="F:oxidoreductase activity"/>
    <property type="evidence" value="ECO:0007669"/>
    <property type="project" value="InterPro"/>
</dbReference>
<gene>
    <name evidence="2" type="ORF">DFR31_0707</name>
</gene>
<protein>
    <submittedName>
        <fullName evidence="2">Peroxiredoxin</fullName>
    </submittedName>
</protein>
<dbReference type="InterPro" id="IPR047262">
    <property type="entry name" value="PRX-like1"/>
</dbReference>
<comment type="caution">
    <text evidence="2">The sequence shown here is derived from an EMBL/GenBank/DDBJ whole genome shotgun (WGS) entry which is preliminary data.</text>
</comment>
<dbReference type="RefSeq" id="WP_121441257.1">
    <property type="nucleotide sequence ID" value="NZ_RCDA01000001.1"/>
</dbReference>
<keyword evidence="3" id="KW-1185">Reference proteome</keyword>
<accession>A0A498CC53</accession>
<dbReference type="CDD" id="cd02969">
    <property type="entry name" value="PRX_like1"/>
    <property type="match status" value="1"/>
</dbReference>
<dbReference type="EMBL" id="RCDA01000001">
    <property type="protein sequence ID" value="RLK50800.1"/>
    <property type="molecule type" value="Genomic_DNA"/>
</dbReference>
<dbReference type="Proteomes" id="UP000275461">
    <property type="component" value="Unassembled WGS sequence"/>
</dbReference>
<sequence length="194" mass="21110">MVKTESTMTPLGTRAPEFRLPSTEGGEIALEAVRGERGLVVAFICNHCPFVKHIRGALAEFARDYAAHGINMVAISANDVEAYPQDNLEAMVKEKQVAGYEFPYLLDETQAVAKAYGAACTPDFFLFDADLKLVYRGRFDAATPGNDEPVDGRDLRAAADALLRGETLAADAQRPSLGCNIKWKPGNEPAWFQG</sequence>
<dbReference type="InterPro" id="IPR000866">
    <property type="entry name" value="AhpC/TSA"/>
</dbReference>
<dbReference type="PANTHER" id="PTHR43640">
    <property type="entry name" value="OS07G0260300 PROTEIN"/>
    <property type="match status" value="1"/>
</dbReference>
<dbReference type="PROSITE" id="PS51352">
    <property type="entry name" value="THIOREDOXIN_2"/>
    <property type="match status" value="1"/>
</dbReference>
<dbReference type="InterPro" id="IPR036249">
    <property type="entry name" value="Thioredoxin-like_sf"/>
</dbReference>
<reference evidence="2 3" key="1">
    <citation type="submission" date="2018-10" db="EMBL/GenBank/DDBJ databases">
        <title>Genomic Encyclopedia of Type Strains, Phase IV (KMG-IV): sequencing the most valuable type-strain genomes for metagenomic binning, comparative biology and taxonomic classification.</title>
        <authorList>
            <person name="Goeker M."/>
        </authorList>
    </citation>
    <scope>NUCLEOTIDE SEQUENCE [LARGE SCALE GENOMIC DNA]</scope>
    <source>
        <strain evidence="2 3">DSM 12769</strain>
    </source>
</reference>
<proteinExistence type="predicted"/>
<dbReference type="SUPFAM" id="SSF52833">
    <property type="entry name" value="Thioredoxin-like"/>
    <property type="match status" value="1"/>
</dbReference>
<evidence type="ECO:0000313" key="3">
    <source>
        <dbReference type="Proteomes" id="UP000275461"/>
    </source>
</evidence>
<dbReference type="OrthoDB" id="9809746at2"/>
<evidence type="ECO:0000259" key="1">
    <source>
        <dbReference type="PROSITE" id="PS51352"/>
    </source>
</evidence>
<dbReference type="InterPro" id="IPR013766">
    <property type="entry name" value="Thioredoxin_domain"/>
</dbReference>
<dbReference type="Gene3D" id="3.40.30.10">
    <property type="entry name" value="Glutaredoxin"/>
    <property type="match status" value="1"/>
</dbReference>
<dbReference type="GO" id="GO:0016209">
    <property type="term" value="F:antioxidant activity"/>
    <property type="evidence" value="ECO:0007669"/>
    <property type="project" value="InterPro"/>
</dbReference>
<feature type="domain" description="Thioredoxin" evidence="1">
    <location>
        <begin position="9"/>
        <end position="164"/>
    </location>
</feature>
<dbReference type="Pfam" id="PF00578">
    <property type="entry name" value="AhpC-TSA"/>
    <property type="match status" value="1"/>
</dbReference>
<organism evidence="2 3">
    <name type="scientific">Alkalispirillum mobile</name>
    <dbReference type="NCBI Taxonomy" id="85925"/>
    <lineage>
        <taxon>Bacteria</taxon>
        <taxon>Pseudomonadati</taxon>
        <taxon>Pseudomonadota</taxon>
        <taxon>Gammaproteobacteria</taxon>
        <taxon>Chromatiales</taxon>
        <taxon>Ectothiorhodospiraceae</taxon>
        <taxon>Alkalispirillum</taxon>
    </lineage>
</organism>